<organism evidence="7 8">
    <name type="scientific">Papaver atlanticum</name>
    <dbReference type="NCBI Taxonomy" id="357466"/>
    <lineage>
        <taxon>Eukaryota</taxon>
        <taxon>Viridiplantae</taxon>
        <taxon>Streptophyta</taxon>
        <taxon>Embryophyta</taxon>
        <taxon>Tracheophyta</taxon>
        <taxon>Spermatophyta</taxon>
        <taxon>Magnoliopsida</taxon>
        <taxon>Ranunculales</taxon>
        <taxon>Papaveraceae</taxon>
        <taxon>Papaveroideae</taxon>
        <taxon>Papaver</taxon>
    </lineage>
</organism>
<dbReference type="PANTHER" id="PTHR23155:SF1205">
    <property type="entry name" value="DISEASE RESISTANCE PROTEIN RPM1"/>
    <property type="match status" value="1"/>
</dbReference>
<dbReference type="SUPFAM" id="SSF52058">
    <property type="entry name" value="L domain-like"/>
    <property type="match status" value="1"/>
</dbReference>
<dbReference type="Gene3D" id="1.10.10.10">
    <property type="entry name" value="Winged helix-like DNA-binding domain superfamily/Winged helix DNA-binding domain"/>
    <property type="match status" value="1"/>
</dbReference>
<gene>
    <name evidence="7" type="ORF">MKW98_006076</name>
</gene>
<keyword evidence="2" id="KW-0611">Plant defense</keyword>
<dbReference type="Gene3D" id="3.80.10.10">
    <property type="entry name" value="Ribonuclease Inhibitor"/>
    <property type="match status" value="2"/>
</dbReference>
<evidence type="ECO:0000259" key="4">
    <source>
        <dbReference type="Pfam" id="PF00931"/>
    </source>
</evidence>
<dbReference type="InterPro" id="IPR032675">
    <property type="entry name" value="LRR_dom_sf"/>
</dbReference>
<feature type="region of interest" description="Disordered" evidence="3">
    <location>
        <begin position="1"/>
        <end position="23"/>
    </location>
</feature>
<dbReference type="InterPro" id="IPR056789">
    <property type="entry name" value="LRR_R13L1-DRL21"/>
</dbReference>
<name>A0AAD4XU39_9MAGN</name>
<evidence type="ECO:0000256" key="3">
    <source>
        <dbReference type="SAM" id="MobiDB-lite"/>
    </source>
</evidence>
<feature type="domain" description="NB-ARC" evidence="4">
    <location>
        <begin position="65"/>
        <end position="232"/>
    </location>
</feature>
<dbReference type="InterPro" id="IPR036388">
    <property type="entry name" value="WH-like_DNA-bd_sf"/>
</dbReference>
<dbReference type="Gene3D" id="1.10.8.430">
    <property type="entry name" value="Helical domain of apoptotic protease-activating factors"/>
    <property type="match status" value="1"/>
</dbReference>
<evidence type="ECO:0000256" key="2">
    <source>
        <dbReference type="ARBA" id="ARBA00022821"/>
    </source>
</evidence>
<sequence>MKSESLDLELNNELPGHTSDSSTHSYRNFCEDDDFICGRELDKEKIINMLLEGDSVDDNREVHNKSQGVRVISIVGMGGIGKTTLAKLVYNDDKVKSQFDTRVWISVPQSAASYLEMTVKSILDSLPSSDNDDFTSGGGSRGADMLSSTPSTLLSDRIKQKKFLLVLDDVWNEDIRDWQDLKRLLVGAPGSSLLILTHNKMAAYLMSTTILHELQPLPKELAWELFCRNAYGKQGNGGDGLKPFEDIGRIVYQRCDGVPLALKCLGGLLRTKTTRQEWEDVMESDKWELLEMEPILPALYFSYYGLPPILKLCFSYTALFPKAWVINKETLIKLWMAEGFLSSSTTKDRDPDSIGEECFRELIMRSYFNPHERNKDGEVTCIKMHDLVHDLAASMSGHSVVEIDKAPFKTSKARHLSVLHSNFDSIASSIQKENHDYTLKLSTLIFNNSNCRVISRTVSPNLFAHLKFLKVLDFSYLNLSEIPNEVGKLKHLRYLNLSHTNLQSLPEKVCDLHNLQTLALNDCQQLLKLPDSLVKLSGLRHLEIQSTPKLLYLPQGTGRLTSLQTLSKFPVSIVKLGCRIRELQDLNKLQGCINIIGLHTVENFKEVSDAKLMNKENLHELRLDFSPYKLENLGEDEFRKTKSVLEDLHPHPNIKKMTLTHFLGSELPSWLENDSMLPNLRRLKLQDCMNCTMLPALGNLPSLEELYIKNLGSIKDIGNEFYGIGSSCKNVKELAFPKLEELHIVDMAKLEHWDFIAPDEKKIMPCIRDLHIRNCPKLIVLPHFFPDTLKNVDVPDTLKNVVVSRRAKLTSSALDNLVCKKG</sequence>
<dbReference type="EMBL" id="JAJJMB010001716">
    <property type="protein sequence ID" value="KAI3955716.1"/>
    <property type="molecule type" value="Genomic_DNA"/>
</dbReference>
<reference evidence="7" key="1">
    <citation type="submission" date="2022-04" db="EMBL/GenBank/DDBJ databases">
        <title>A functionally conserved STORR gene fusion in Papaver species that diverged 16.8 million years ago.</title>
        <authorList>
            <person name="Catania T."/>
        </authorList>
    </citation>
    <scope>NUCLEOTIDE SEQUENCE</scope>
    <source>
        <strain evidence="7">S-188037</strain>
    </source>
</reference>
<evidence type="ECO:0000259" key="5">
    <source>
        <dbReference type="Pfam" id="PF23559"/>
    </source>
</evidence>
<dbReference type="InterPro" id="IPR044974">
    <property type="entry name" value="Disease_R_plants"/>
</dbReference>
<dbReference type="InterPro" id="IPR058922">
    <property type="entry name" value="WHD_DRP"/>
</dbReference>
<keyword evidence="8" id="KW-1185">Reference proteome</keyword>
<feature type="domain" description="Disease resistance protein winged helix" evidence="5">
    <location>
        <begin position="319"/>
        <end position="392"/>
    </location>
</feature>
<dbReference type="GO" id="GO:0043531">
    <property type="term" value="F:ADP binding"/>
    <property type="evidence" value="ECO:0007669"/>
    <property type="project" value="InterPro"/>
</dbReference>
<dbReference type="Gene3D" id="3.40.50.300">
    <property type="entry name" value="P-loop containing nucleotide triphosphate hydrolases"/>
    <property type="match status" value="1"/>
</dbReference>
<dbReference type="Pfam" id="PF25019">
    <property type="entry name" value="LRR_R13L1-DRL21"/>
    <property type="match status" value="1"/>
</dbReference>
<dbReference type="SUPFAM" id="SSF52540">
    <property type="entry name" value="P-loop containing nucleoside triphosphate hydrolases"/>
    <property type="match status" value="1"/>
</dbReference>
<evidence type="ECO:0000313" key="7">
    <source>
        <dbReference type="EMBL" id="KAI3955716.1"/>
    </source>
</evidence>
<dbReference type="FunFam" id="1.10.10.10:FF:000322">
    <property type="entry name" value="Probable disease resistance protein At1g63360"/>
    <property type="match status" value="1"/>
</dbReference>
<proteinExistence type="predicted"/>
<dbReference type="PANTHER" id="PTHR23155">
    <property type="entry name" value="DISEASE RESISTANCE PROTEIN RP"/>
    <property type="match status" value="1"/>
</dbReference>
<protein>
    <recommendedName>
        <fullName evidence="9">NB-ARC domain-containing protein</fullName>
    </recommendedName>
</protein>
<dbReference type="Pfam" id="PF23559">
    <property type="entry name" value="WHD_DRP"/>
    <property type="match status" value="1"/>
</dbReference>
<evidence type="ECO:0008006" key="9">
    <source>
        <dbReference type="Google" id="ProtNLM"/>
    </source>
</evidence>
<accession>A0AAD4XU39</accession>
<dbReference type="PRINTS" id="PR00364">
    <property type="entry name" value="DISEASERSIST"/>
</dbReference>
<dbReference type="Pfam" id="PF00931">
    <property type="entry name" value="NB-ARC"/>
    <property type="match status" value="1"/>
</dbReference>
<evidence type="ECO:0000313" key="8">
    <source>
        <dbReference type="Proteomes" id="UP001202328"/>
    </source>
</evidence>
<dbReference type="AlphaFoldDB" id="A0AAD4XU39"/>
<dbReference type="GO" id="GO:0098542">
    <property type="term" value="P:defense response to other organism"/>
    <property type="evidence" value="ECO:0007669"/>
    <property type="project" value="TreeGrafter"/>
</dbReference>
<evidence type="ECO:0000256" key="1">
    <source>
        <dbReference type="ARBA" id="ARBA00022737"/>
    </source>
</evidence>
<dbReference type="InterPro" id="IPR027417">
    <property type="entry name" value="P-loop_NTPase"/>
</dbReference>
<dbReference type="InterPro" id="IPR002182">
    <property type="entry name" value="NB-ARC"/>
</dbReference>
<comment type="caution">
    <text evidence="7">The sequence shown here is derived from an EMBL/GenBank/DDBJ whole genome shotgun (WGS) entry which is preliminary data.</text>
</comment>
<keyword evidence="1" id="KW-0677">Repeat</keyword>
<evidence type="ECO:0000259" key="6">
    <source>
        <dbReference type="Pfam" id="PF25019"/>
    </source>
</evidence>
<feature type="domain" description="R13L1/DRL21-like LRR repeat region" evidence="6">
    <location>
        <begin position="580"/>
        <end position="711"/>
    </location>
</feature>
<dbReference type="InterPro" id="IPR042197">
    <property type="entry name" value="Apaf_helical"/>
</dbReference>
<dbReference type="Proteomes" id="UP001202328">
    <property type="component" value="Unassembled WGS sequence"/>
</dbReference>